<dbReference type="SMART" id="SM00675">
    <property type="entry name" value="DM11"/>
    <property type="match status" value="1"/>
</dbReference>
<evidence type="ECO:0000313" key="1">
    <source>
        <dbReference type="EnsemblMetazoa" id="GPAI017037-PA"/>
    </source>
</evidence>
<reference evidence="2" key="1">
    <citation type="submission" date="2014-03" db="EMBL/GenBank/DDBJ databases">
        <authorList>
            <person name="Aksoy S."/>
            <person name="Warren W."/>
            <person name="Wilson R.K."/>
        </authorList>
    </citation>
    <scope>NUCLEOTIDE SEQUENCE [LARGE SCALE GENOMIC DNA]</scope>
    <source>
        <strain evidence="2">IAEA</strain>
    </source>
</reference>
<dbReference type="InterPro" id="IPR006601">
    <property type="entry name" value="Uncharacterised_DM11_DROME"/>
</dbReference>
<protein>
    <submittedName>
        <fullName evidence="1">Uncharacterized protein</fullName>
    </submittedName>
</protein>
<proteinExistence type="predicted"/>
<dbReference type="VEuPathDB" id="VectorBase:GPAI017037"/>
<name>A0A1A9ZJT4_GLOPL</name>
<evidence type="ECO:0000313" key="2">
    <source>
        <dbReference type="Proteomes" id="UP000092445"/>
    </source>
</evidence>
<organism evidence="1 2">
    <name type="scientific">Glossina pallidipes</name>
    <name type="common">Tsetse fly</name>
    <dbReference type="NCBI Taxonomy" id="7398"/>
    <lineage>
        <taxon>Eukaryota</taxon>
        <taxon>Metazoa</taxon>
        <taxon>Ecdysozoa</taxon>
        <taxon>Arthropoda</taxon>
        <taxon>Hexapoda</taxon>
        <taxon>Insecta</taxon>
        <taxon>Pterygota</taxon>
        <taxon>Neoptera</taxon>
        <taxon>Endopterygota</taxon>
        <taxon>Diptera</taxon>
        <taxon>Brachycera</taxon>
        <taxon>Muscomorpha</taxon>
        <taxon>Hippoboscoidea</taxon>
        <taxon>Glossinidae</taxon>
        <taxon>Glossina</taxon>
    </lineage>
</organism>
<sequence length="304" mass="34559">MSNQGVANNDKLLFIYLILLWEYNITIIRCGNISDAINGEHADISANGVDNDIAIELLEKKRGNENNVVAIKKENGVLSLQHNHLETLCQVNVSVLESISLNSVSLGSECIEIDDDLLDAGIDFNVRILNQFHILLICRPIMLLLRALKLLSCVNVGEQSNSRNLLKGSIIVVVPILGLEVQTALHRFIPEYPEINVELEKKFRGGWQRTPFSVRVQDLCKEMNDSRSYVYETWTRHIIPDDLQCFGKGVKYRQNPFTAKVESQALTNMDGRYRAVLFFRPYDEHNRLRPEVICLEVPGEIIKV</sequence>
<reference evidence="1" key="2">
    <citation type="submission" date="2020-05" db="UniProtKB">
        <authorList>
            <consortium name="EnsemblMetazoa"/>
        </authorList>
    </citation>
    <scope>IDENTIFICATION</scope>
    <source>
        <strain evidence="1">IAEA</strain>
    </source>
</reference>
<accession>A0A1A9ZJT4</accession>
<dbReference type="Proteomes" id="UP000092445">
    <property type="component" value="Unassembled WGS sequence"/>
</dbReference>
<dbReference type="EnsemblMetazoa" id="GPAI017037-RA">
    <property type="protein sequence ID" value="GPAI017037-PA"/>
    <property type="gene ID" value="GPAI017037"/>
</dbReference>
<dbReference type="AlphaFoldDB" id="A0A1A9ZJT4"/>
<keyword evidence="2" id="KW-1185">Reference proteome</keyword>